<proteinExistence type="predicted"/>
<accession>A0ACC2IUJ0</accession>
<dbReference type="Proteomes" id="UP001153331">
    <property type="component" value="Unassembled WGS sequence"/>
</dbReference>
<organism evidence="1 2">
    <name type="scientific">Boeremia exigua</name>
    <dbReference type="NCBI Taxonomy" id="749465"/>
    <lineage>
        <taxon>Eukaryota</taxon>
        <taxon>Fungi</taxon>
        <taxon>Dikarya</taxon>
        <taxon>Ascomycota</taxon>
        <taxon>Pezizomycotina</taxon>
        <taxon>Dothideomycetes</taxon>
        <taxon>Pleosporomycetidae</taxon>
        <taxon>Pleosporales</taxon>
        <taxon>Pleosporineae</taxon>
        <taxon>Didymellaceae</taxon>
        <taxon>Boeremia</taxon>
    </lineage>
</organism>
<dbReference type="EMBL" id="JAPHNI010000007">
    <property type="protein sequence ID" value="KAJ8118879.1"/>
    <property type="molecule type" value="Genomic_DNA"/>
</dbReference>
<name>A0ACC2IUJ0_9PLEO</name>
<sequence length="77" mass="8305">MSSERHRPAPSPKLLHWAPICRGGIPAVYFAHRTNHQPGTPASFQAVGRSTVPSSAEPLVRADWRLNALAQALPIAS</sequence>
<protein>
    <submittedName>
        <fullName evidence="1">Uncharacterized protein</fullName>
    </submittedName>
</protein>
<evidence type="ECO:0000313" key="2">
    <source>
        <dbReference type="Proteomes" id="UP001153331"/>
    </source>
</evidence>
<reference evidence="1" key="1">
    <citation type="submission" date="2022-11" db="EMBL/GenBank/DDBJ databases">
        <title>Genome Sequence of Boeremia exigua.</title>
        <authorList>
            <person name="Buettner E."/>
        </authorList>
    </citation>
    <scope>NUCLEOTIDE SEQUENCE</scope>
    <source>
        <strain evidence="1">CU02</strain>
    </source>
</reference>
<keyword evidence="2" id="KW-1185">Reference proteome</keyword>
<evidence type="ECO:0000313" key="1">
    <source>
        <dbReference type="EMBL" id="KAJ8118879.1"/>
    </source>
</evidence>
<gene>
    <name evidence="1" type="ORF">OPT61_g214</name>
</gene>
<comment type="caution">
    <text evidence="1">The sequence shown here is derived from an EMBL/GenBank/DDBJ whole genome shotgun (WGS) entry which is preliminary data.</text>
</comment>